<evidence type="ECO:0000313" key="5">
    <source>
        <dbReference type="EMBL" id="KAE9632228.1"/>
    </source>
</evidence>
<dbReference type="PRINTS" id="PR00035">
    <property type="entry name" value="HTHGNTR"/>
</dbReference>
<accession>A0A6A4RKM0</accession>
<dbReference type="GO" id="GO:0003700">
    <property type="term" value="F:DNA-binding transcription factor activity"/>
    <property type="evidence" value="ECO:0007669"/>
    <property type="project" value="InterPro"/>
</dbReference>
<dbReference type="SUPFAM" id="SSF64288">
    <property type="entry name" value="Chorismate lyase-like"/>
    <property type="match status" value="1"/>
</dbReference>
<evidence type="ECO:0000256" key="2">
    <source>
        <dbReference type="ARBA" id="ARBA00023125"/>
    </source>
</evidence>
<dbReference type="Pfam" id="PF07702">
    <property type="entry name" value="UTRA"/>
    <property type="match status" value="1"/>
</dbReference>
<evidence type="ECO:0000313" key="6">
    <source>
        <dbReference type="Proteomes" id="UP000441586"/>
    </source>
</evidence>
<feature type="domain" description="HTH gntR-type" evidence="4">
    <location>
        <begin position="6"/>
        <end position="74"/>
    </location>
</feature>
<dbReference type="InterPro" id="IPR000524">
    <property type="entry name" value="Tscrpt_reg_HTH_GntR"/>
</dbReference>
<reference evidence="5 6" key="1">
    <citation type="submission" date="2019-12" db="EMBL/GenBank/DDBJ databases">
        <authorList>
            <person name="Zhang Y.-J."/>
        </authorList>
    </citation>
    <scope>NUCLEOTIDE SEQUENCE [LARGE SCALE GENOMIC DNA]</scope>
    <source>
        <strain evidence="5 6">H18S-6</strain>
    </source>
</reference>
<dbReference type="Gene3D" id="3.40.1410.10">
    <property type="entry name" value="Chorismate lyase-like"/>
    <property type="match status" value="1"/>
</dbReference>
<gene>
    <name evidence="5" type="ORF">GP644_00145</name>
</gene>
<dbReference type="RefSeq" id="WP_158976115.1">
    <property type="nucleotide sequence ID" value="NZ_WSFO01000001.1"/>
</dbReference>
<dbReference type="GO" id="GO:0003677">
    <property type="term" value="F:DNA binding"/>
    <property type="evidence" value="ECO:0007669"/>
    <property type="project" value="UniProtKB-KW"/>
</dbReference>
<evidence type="ECO:0000256" key="3">
    <source>
        <dbReference type="ARBA" id="ARBA00023163"/>
    </source>
</evidence>
<dbReference type="PANTHER" id="PTHR44846:SF16">
    <property type="entry name" value="TRANSCRIPTIONAL REGULATOR PHNF-RELATED"/>
    <property type="match status" value="1"/>
</dbReference>
<dbReference type="AlphaFoldDB" id="A0A6A4RKM0"/>
<dbReference type="PROSITE" id="PS50949">
    <property type="entry name" value="HTH_GNTR"/>
    <property type="match status" value="1"/>
</dbReference>
<proteinExistence type="predicted"/>
<name>A0A6A4RKM0_9RHOB</name>
<dbReference type="SMART" id="SM00345">
    <property type="entry name" value="HTH_GNTR"/>
    <property type="match status" value="1"/>
</dbReference>
<organism evidence="5 6">
    <name type="scientific">Parasedimentitalea maritima</name>
    <dbReference type="NCBI Taxonomy" id="2578117"/>
    <lineage>
        <taxon>Bacteria</taxon>
        <taxon>Pseudomonadati</taxon>
        <taxon>Pseudomonadota</taxon>
        <taxon>Alphaproteobacteria</taxon>
        <taxon>Rhodobacterales</taxon>
        <taxon>Paracoccaceae</taxon>
        <taxon>Parasedimentitalea</taxon>
    </lineage>
</organism>
<keyword evidence="3" id="KW-0804">Transcription</keyword>
<dbReference type="InterPro" id="IPR028978">
    <property type="entry name" value="Chorismate_lyase_/UTRA_dom_sf"/>
</dbReference>
<sequence length="233" mass="26754">MTQRKKTGFQDVRNEVLRRIEDRHWPQGALLPTELELAAEFGCARATVNRALRELADRGIIDRKRKSGTRVAMTPVKQAKLDIAVVRQQIEEINATYRYALVMRQQITAPAWLASQVGLQADTQVLHLHCMHYADNRPFQFEERWINIAAVPEVGEADFNAVGPNEWLLSEMPFSNAEITFLAIAANDQMSEFLTCPPGAPLFQMERTTWFQQQPVTFVRMTFHPGYRMSTQY</sequence>
<dbReference type="CDD" id="cd07377">
    <property type="entry name" value="WHTH_GntR"/>
    <property type="match status" value="1"/>
</dbReference>
<dbReference type="EMBL" id="WSFO01000001">
    <property type="protein sequence ID" value="KAE9632228.1"/>
    <property type="molecule type" value="Genomic_DNA"/>
</dbReference>
<dbReference type="Pfam" id="PF00392">
    <property type="entry name" value="GntR"/>
    <property type="match status" value="1"/>
</dbReference>
<dbReference type="SMART" id="SM00866">
    <property type="entry name" value="UTRA"/>
    <property type="match status" value="1"/>
</dbReference>
<dbReference type="InterPro" id="IPR050679">
    <property type="entry name" value="Bact_HTH_transcr_reg"/>
</dbReference>
<dbReference type="Gene3D" id="1.10.10.10">
    <property type="entry name" value="Winged helix-like DNA-binding domain superfamily/Winged helix DNA-binding domain"/>
    <property type="match status" value="1"/>
</dbReference>
<evidence type="ECO:0000259" key="4">
    <source>
        <dbReference type="PROSITE" id="PS50949"/>
    </source>
</evidence>
<dbReference type="PANTHER" id="PTHR44846">
    <property type="entry name" value="MANNOSYL-D-GLYCERATE TRANSPORT/METABOLISM SYSTEM REPRESSOR MNGR-RELATED"/>
    <property type="match status" value="1"/>
</dbReference>
<dbReference type="InterPro" id="IPR011663">
    <property type="entry name" value="UTRA"/>
</dbReference>
<keyword evidence="1" id="KW-0805">Transcription regulation</keyword>
<dbReference type="Proteomes" id="UP000441586">
    <property type="component" value="Unassembled WGS sequence"/>
</dbReference>
<evidence type="ECO:0000256" key="1">
    <source>
        <dbReference type="ARBA" id="ARBA00023015"/>
    </source>
</evidence>
<dbReference type="InterPro" id="IPR036388">
    <property type="entry name" value="WH-like_DNA-bd_sf"/>
</dbReference>
<keyword evidence="2" id="KW-0238">DNA-binding</keyword>
<dbReference type="InterPro" id="IPR036390">
    <property type="entry name" value="WH_DNA-bd_sf"/>
</dbReference>
<protein>
    <submittedName>
        <fullName evidence="5">UTRA domain-containing protein</fullName>
    </submittedName>
</protein>
<dbReference type="SUPFAM" id="SSF46785">
    <property type="entry name" value="Winged helix' DNA-binding domain"/>
    <property type="match status" value="1"/>
</dbReference>
<comment type="caution">
    <text evidence="5">The sequence shown here is derived from an EMBL/GenBank/DDBJ whole genome shotgun (WGS) entry which is preliminary data.</text>
</comment>